<feature type="compositionally biased region" description="Basic residues" evidence="6">
    <location>
        <begin position="339"/>
        <end position="350"/>
    </location>
</feature>
<evidence type="ECO:0000256" key="5">
    <source>
        <dbReference type="ARBA" id="ARBA00038889"/>
    </source>
</evidence>
<feature type="domain" description="Amidohydrolase-related" evidence="7">
    <location>
        <begin position="11"/>
        <end position="296"/>
    </location>
</feature>
<dbReference type="PANTHER" id="PTHR21240:SF29">
    <property type="entry name" value="AMIDOHYDROLASE-RELATED DOMAIN-CONTAINING PROTEIN"/>
    <property type="match status" value="1"/>
</dbReference>
<dbReference type="InterPro" id="IPR006680">
    <property type="entry name" value="Amidohydro-rel"/>
</dbReference>
<evidence type="ECO:0000313" key="9">
    <source>
        <dbReference type="Proteomes" id="UP001604267"/>
    </source>
</evidence>
<evidence type="ECO:0000256" key="2">
    <source>
        <dbReference type="ARBA" id="ARBA00022833"/>
    </source>
</evidence>
<dbReference type="Pfam" id="PF04909">
    <property type="entry name" value="Amidohydro_2"/>
    <property type="match status" value="1"/>
</dbReference>
<organism evidence="8 9">
    <name type="scientific">Streptomyces cinerochromogenes</name>
    <dbReference type="NCBI Taxonomy" id="66422"/>
    <lineage>
        <taxon>Bacteria</taxon>
        <taxon>Bacillati</taxon>
        <taxon>Actinomycetota</taxon>
        <taxon>Actinomycetes</taxon>
        <taxon>Kitasatosporales</taxon>
        <taxon>Streptomycetaceae</taxon>
        <taxon>Streptomyces</taxon>
    </lineage>
</organism>
<keyword evidence="3" id="KW-0456">Lyase</keyword>
<evidence type="ECO:0000256" key="4">
    <source>
        <dbReference type="ARBA" id="ARBA00036832"/>
    </source>
</evidence>
<dbReference type="EC" id="4.1.1.52" evidence="5"/>
<evidence type="ECO:0000256" key="1">
    <source>
        <dbReference type="ARBA" id="ARBA00022723"/>
    </source>
</evidence>
<dbReference type="RefSeq" id="WP_392819126.1">
    <property type="nucleotide sequence ID" value="NZ_JBICYV010000010.1"/>
</dbReference>
<feature type="region of interest" description="Disordered" evidence="6">
    <location>
        <begin position="329"/>
        <end position="350"/>
    </location>
</feature>
<proteinExistence type="predicted"/>
<dbReference type="EMBL" id="JBICYV010000010">
    <property type="protein sequence ID" value="MFG3013032.1"/>
    <property type="molecule type" value="Genomic_DNA"/>
</dbReference>
<protein>
    <recommendedName>
        <fullName evidence="5">6-methylsalicylate decarboxylase</fullName>
        <ecNumber evidence="5">4.1.1.52</ecNumber>
    </recommendedName>
</protein>
<accession>A0ABW7BAX9</accession>
<reference evidence="8 9" key="1">
    <citation type="submission" date="2024-10" db="EMBL/GenBank/DDBJ databases">
        <title>The Natural Products Discovery Center: Release of the First 8490 Sequenced Strains for Exploring Actinobacteria Biosynthetic Diversity.</title>
        <authorList>
            <person name="Kalkreuter E."/>
            <person name="Kautsar S.A."/>
            <person name="Yang D."/>
            <person name="Bader C.D."/>
            <person name="Teijaro C.N."/>
            <person name="Fluegel L."/>
            <person name="Davis C.M."/>
            <person name="Simpson J.R."/>
            <person name="Lauterbach L."/>
            <person name="Steele A.D."/>
            <person name="Gui C."/>
            <person name="Meng S."/>
            <person name="Li G."/>
            <person name="Viehrig K."/>
            <person name="Ye F."/>
            <person name="Su P."/>
            <person name="Kiefer A.F."/>
            <person name="Nichols A."/>
            <person name="Cepeda A.J."/>
            <person name="Yan W."/>
            <person name="Fan B."/>
            <person name="Jiang Y."/>
            <person name="Adhikari A."/>
            <person name="Zheng C.-J."/>
            <person name="Schuster L."/>
            <person name="Cowan T.M."/>
            <person name="Smanski M.J."/>
            <person name="Chevrette M.G."/>
            <person name="De Carvalho L.P.S."/>
            <person name="Shen B."/>
        </authorList>
    </citation>
    <scope>NUCLEOTIDE SEQUENCE [LARGE SCALE GENOMIC DNA]</scope>
    <source>
        <strain evidence="8 9">NPDC048320</strain>
    </source>
</reference>
<gene>
    <name evidence="8" type="ORF">ACGFZB_21705</name>
</gene>
<dbReference type="SUPFAM" id="SSF51556">
    <property type="entry name" value="Metallo-dependent hydrolases"/>
    <property type="match status" value="1"/>
</dbReference>
<dbReference type="PANTHER" id="PTHR21240">
    <property type="entry name" value="2-AMINO-3-CARBOXYLMUCONATE-6-SEMIALDEHYDE DECARBOXYLASE"/>
    <property type="match status" value="1"/>
</dbReference>
<comment type="caution">
    <text evidence="8">The sequence shown here is derived from an EMBL/GenBank/DDBJ whole genome shotgun (WGS) entry which is preliminary data.</text>
</comment>
<keyword evidence="9" id="KW-1185">Reference proteome</keyword>
<evidence type="ECO:0000256" key="3">
    <source>
        <dbReference type="ARBA" id="ARBA00023239"/>
    </source>
</evidence>
<keyword evidence="1" id="KW-0479">Metal-binding</keyword>
<name>A0ABW7BAX9_9ACTN</name>
<dbReference type="Proteomes" id="UP001604267">
    <property type="component" value="Unassembled WGS sequence"/>
</dbReference>
<evidence type="ECO:0000313" key="8">
    <source>
        <dbReference type="EMBL" id="MFG3013032.1"/>
    </source>
</evidence>
<dbReference type="InterPro" id="IPR032465">
    <property type="entry name" value="ACMSD"/>
</dbReference>
<dbReference type="InterPro" id="IPR032466">
    <property type="entry name" value="Metal_Hydrolase"/>
</dbReference>
<comment type="catalytic activity">
    <reaction evidence="4">
        <text>6-methylsalicylate + H(+) = 3-methylphenol + CO2</text>
        <dbReference type="Rhea" id="RHEA:23112"/>
        <dbReference type="ChEBI" id="CHEBI:15378"/>
        <dbReference type="ChEBI" id="CHEBI:16526"/>
        <dbReference type="ChEBI" id="CHEBI:17231"/>
        <dbReference type="ChEBI" id="CHEBI:36658"/>
        <dbReference type="EC" id="4.1.1.52"/>
    </reaction>
    <physiologicalReaction direction="left-to-right" evidence="4">
        <dbReference type="Rhea" id="RHEA:23113"/>
    </physiologicalReaction>
</comment>
<keyword evidence="2" id="KW-0862">Zinc</keyword>
<evidence type="ECO:0000259" key="7">
    <source>
        <dbReference type="Pfam" id="PF04909"/>
    </source>
</evidence>
<sequence>MTAPADRPGLVDVHAHFVTESYVRQARAAGHERPDGVPAWPVWSARAHLELMDRSGIDTAVLSVSSPGVSFGDPAAARALAREVNEDGARIVRDHPGRFGLFASLPLPDIDGALTEIAHAFDRLHADGVVLETHTHGVYLGDPRLEPVFAELNRRRAVVFVHPTSPVCWEHSALGRPRPMVEFVFDTARAVTDLLLAGTLERHPDLRVVVPHCGGALPVLADRINGFMRLFLPGRAEAPDAVAQLRRLYYDTAGPAFPRQMPALLGLADPARLLYGSDYCWTPAEAAEAHAASFDTAPAPVPGTSWRSLTTTGRERLCAAAADRSRLHGTAAGALPPGHRPRHPHQLPHL</sequence>
<dbReference type="Gene3D" id="3.20.20.140">
    <property type="entry name" value="Metal-dependent hydrolases"/>
    <property type="match status" value="1"/>
</dbReference>
<evidence type="ECO:0000256" key="6">
    <source>
        <dbReference type="SAM" id="MobiDB-lite"/>
    </source>
</evidence>